<reference evidence="2" key="3">
    <citation type="journal article" date="2017" name="Nature">
        <title>Genome sequence of the progenitor of the wheat D genome Aegilops tauschii.</title>
        <authorList>
            <person name="Luo M.C."/>
            <person name="Gu Y.Q."/>
            <person name="Puiu D."/>
            <person name="Wang H."/>
            <person name="Twardziok S.O."/>
            <person name="Deal K.R."/>
            <person name="Huo N."/>
            <person name="Zhu T."/>
            <person name="Wang L."/>
            <person name="Wang Y."/>
            <person name="McGuire P.E."/>
            <person name="Liu S."/>
            <person name="Long H."/>
            <person name="Ramasamy R.K."/>
            <person name="Rodriguez J.C."/>
            <person name="Van S.L."/>
            <person name="Yuan L."/>
            <person name="Wang Z."/>
            <person name="Xia Z."/>
            <person name="Xiao L."/>
            <person name="Anderson O.D."/>
            <person name="Ouyang S."/>
            <person name="Liang Y."/>
            <person name="Zimin A.V."/>
            <person name="Pertea G."/>
            <person name="Qi P."/>
            <person name="Bennetzen J.L."/>
            <person name="Dai X."/>
            <person name="Dawson M.W."/>
            <person name="Muller H.G."/>
            <person name="Kugler K."/>
            <person name="Rivarola-Duarte L."/>
            <person name="Spannagl M."/>
            <person name="Mayer K.F.X."/>
            <person name="Lu F.H."/>
            <person name="Bevan M.W."/>
            <person name="Leroy P."/>
            <person name="Li P."/>
            <person name="You F.M."/>
            <person name="Sun Q."/>
            <person name="Liu Z."/>
            <person name="Lyons E."/>
            <person name="Wicker T."/>
            <person name="Salzberg S.L."/>
            <person name="Devos K.M."/>
            <person name="Dvorak J."/>
        </authorList>
    </citation>
    <scope>NUCLEOTIDE SEQUENCE [LARGE SCALE GENOMIC DNA]</scope>
    <source>
        <strain evidence="2">cv. AL8/78</strain>
    </source>
</reference>
<dbReference type="PANTHER" id="PTHR36617:SF17">
    <property type="entry name" value="OS01G0114800 PROTEIN"/>
    <property type="match status" value="1"/>
</dbReference>
<reference evidence="3" key="1">
    <citation type="journal article" date="2014" name="Science">
        <title>Ancient hybridizations among the ancestral genomes of bread wheat.</title>
        <authorList>
            <consortium name="International Wheat Genome Sequencing Consortium,"/>
            <person name="Marcussen T."/>
            <person name="Sandve S.R."/>
            <person name="Heier L."/>
            <person name="Spannagl M."/>
            <person name="Pfeifer M."/>
            <person name="Jakobsen K.S."/>
            <person name="Wulff B.B."/>
            <person name="Steuernagel B."/>
            <person name="Mayer K.F."/>
            <person name="Olsen O.A."/>
        </authorList>
    </citation>
    <scope>NUCLEOTIDE SEQUENCE [LARGE SCALE GENOMIC DNA]</scope>
    <source>
        <strain evidence="3">cv. AL8/78</strain>
    </source>
</reference>
<evidence type="ECO:0000259" key="1">
    <source>
        <dbReference type="Pfam" id="PF13966"/>
    </source>
</evidence>
<feature type="domain" description="Reverse transcriptase zinc-binding" evidence="1">
    <location>
        <begin position="97"/>
        <end position="181"/>
    </location>
</feature>
<accession>A0A453GGX6</accession>
<dbReference type="AlphaFoldDB" id="A0A453GGX6"/>
<dbReference type="InterPro" id="IPR026960">
    <property type="entry name" value="RVT-Znf"/>
</dbReference>
<dbReference type="Proteomes" id="UP000015105">
    <property type="component" value="Chromosome 3D"/>
</dbReference>
<proteinExistence type="predicted"/>
<organism evidence="2 3">
    <name type="scientific">Aegilops tauschii subsp. strangulata</name>
    <name type="common">Goatgrass</name>
    <dbReference type="NCBI Taxonomy" id="200361"/>
    <lineage>
        <taxon>Eukaryota</taxon>
        <taxon>Viridiplantae</taxon>
        <taxon>Streptophyta</taxon>
        <taxon>Embryophyta</taxon>
        <taxon>Tracheophyta</taxon>
        <taxon>Spermatophyta</taxon>
        <taxon>Magnoliopsida</taxon>
        <taxon>Liliopsida</taxon>
        <taxon>Poales</taxon>
        <taxon>Poaceae</taxon>
        <taxon>BOP clade</taxon>
        <taxon>Pooideae</taxon>
        <taxon>Triticodae</taxon>
        <taxon>Triticeae</taxon>
        <taxon>Triticinae</taxon>
        <taxon>Aegilops</taxon>
    </lineage>
</organism>
<reference evidence="2" key="4">
    <citation type="submission" date="2019-03" db="UniProtKB">
        <authorList>
            <consortium name="EnsemblPlants"/>
        </authorList>
    </citation>
    <scope>IDENTIFICATION</scope>
</reference>
<sequence length="184" mass="21568">MILGDGWTARFWDDRWLQGQAIREIAPALYQCIPKRRRKARTVAEALTDNAWARDIQGVLGIHEIGQYLRLWQAVQRITLTNVPDQMLWRWTASGTYTAQSCYAATFHGSTRCPSWKLTWKSWAPPRVRFFHWLASQDRCWTAERLARRGLQHHPRCLLCDQEPETIQHLLLTCPFAQQAWHAT</sequence>
<keyword evidence="3" id="KW-1185">Reference proteome</keyword>
<dbReference type="PANTHER" id="PTHR36617">
    <property type="entry name" value="PROTEIN, PUTATIVE-RELATED"/>
    <property type="match status" value="1"/>
</dbReference>
<dbReference type="Gramene" id="AET3Gv21014400.2">
    <property type="protein sequence ID" value="AET3Gv21014400.2"/>
    <property type="gene ID" value="AET3Gv21014400"/>
</dbReference>
<dbReference type="EnsemblPlants" id="AET3Gv21014400.2">
    <property type="protein sequence ID" value="AET3Gv21014400.2"/>
    <property type="gene ID" value="AET3Gv21014400"/>
</dbReference>
<name>A0A453GGX6_AEGTS</name>
<evidence type="ECO:0000313" key="2">
    <source>
        <dbReference type="EnsemblPlants" id="AET3Gv21014400.2"/>
    </source>
</evidence>
<evidence type="ECO:0000313" key="3">
    <source>
        <dbReference type="Proteomes" id="UP000015105"/>
    </source>
</evidence>
<reference evidence="3" key="2">
    <citation type="journal article" date="2017" name="Nat. Plants">
        <title>The Aegilops tauschii genome reveals multiple impacts of transposons.</title>
        <authorList>
            <person name="Zhao G."/>
            <person name="Zou C."/>
            <person name="Li K."/>
            <person name="Wang K."/>
            <person name="Li T."/>
            <person name="Gao L."/>
            <person name="Zhang X."/>
            <person name="Wang H."/>
            <person name="Yang Z."/>
            <person name="Liu X."/>
            <person name="Jiang W."/>
            <person name="Mao L."/>
            <person name="Kong X."/>
            <person name="Jiao Y."/>
            <person name="Jia J."/>
        </authorList>
    </citation>
    <scope>NUCLEOTIDE SEQUENCE [LARGE SCALE GENOMIC DNA]</scope>
    <source>
        <strain evidence="3">cv. AL8/78</strain>
    </source>
</reference>
<dbReference type="Pfam" id="PF13966">
    <property type="entry name" value="zf-RVT"/>
    <property type="match status" value="1"/>
</dbReference>
<reference evidence="2" key="5">
    <citation type="journal article" date="2021" name="G3 (Bethesda)">
        <title>Aegilops tauschii genome assembly Aet v5.0 features greater sequence contiguity and improved annotation.</title>
        <authorList>
            <person name="Wang L."/>
            <person name="Zhu T."/>
            <person name="Rodriguez J.C."/>
            <person name="Deal K.R."/>
            <person name="Dubcovsky J."/>
            <person name="McGuire P.E."/>
            <person name="Lux T."/>
            <person name="Spannagl M."/>
            <person name="Mayer K.F.X."/>
            <person name="Baldrich P."/>
            <person name="Meyers B.C."/>
            <person name="Huo N."/>
            <person name="Gu Y.Q."/>
            <person name="Zhou H."/>
            <person name="Devos K.M."/>
            <person name="Bennetzen J.L."/>
            <person name="Unver T."/>
            <person name="Budak H."/>
            <person name="Gulick P.J."/>
            <person name="Galiba G."/>
            <person name="Kalapos B."/>
            <person name="Nelson D.R."/>
            <person name="Li P."/>
            <person name="You F.M."/>
            <person name="Luo M.C."/>
            <person name="Dvorak J."/>
        </authorList>
    </citation>
    <scope>NUCLEOTIDE SEQUENCE [LARGE SCALE GENOMIC DNA]</scope>
    <source>
        <strain evidence="2">cv. AL8/78</strain>
    </source>
</reference>
<protein>
    <recommendedName>
        <fullName evidence="1">Reverse transcriptase zinc-binding domain-containing protein</fullName>
    </recommendedName>
</protein>